<accession>A0A0F7PDI6</accession>
<dbReference type="PATRIC" id="fig|1604004.4.peg.1278"/>
<keyword evidence="7" id="KW-0234">DNA repair</keyword>
<dbReference type="GO" id="GO:0097506">
    <property type="term" value="F:deaminated base DNA N-glycosylase activity"/>
    <property type="evidence" value="ECO:0007669"/>
    <property type="project" value="UniProtKB-ARBA"/>
</dbReference>
<evidence type="ECO:0000256" key="2">
    <source>
        <dbReference type="ARBA" id="ARBA00022723"/>
    </source>
</evidence>
<evidence type="ECO:0000256" key="7">
    <source>
        <dbReference type="ARBA" id="ARBA00023204"/>
    </source>
</evidence>
<dbReference type="STRING" id="1604004.HLASA_1205"/>
<dbReference type="GO" id="GO:0046872">
    <property type="term" value="F:metal ion binding"/>
    <property type="evidence" value="ECO:0007669"/>
    <property type="project" value="UniProtKB-KW"/>
</dbReference>
<evidence type="ECO:0000313" key="12">
    <source>
        <dbReference type="Proteomes" id="UP000069906"/>
    </source>
</evidence>
<dbReference type="EMBL" id="CP011564">
    <property type="protein sequence ID" value="ALG82099.1"/>
    <property type="molecule type" value="Genomic_DNA"/>
</dbReference>
<keyword evidence="5" id="KW-0408">Iron</keyword>
<dbReference type="GO" id="GO:0006281">
    <property type="term" value="P:DNA repair"/>
    <property type="evidence" value="ECO:0007669"/>
    <property type="project" value="UniProtKB-KW"/>
</dbReference>
<evidence type="ECO:0000313" key="10">
    <source>
        <dbReference type="EMBL" id="ALG82099.1"/>
    </source>
</evidence>
<gene>
    <name evidence="10" type="ORF">HLASA_1205</name>
    <name evidence="9" type="ORF">HLASF_1217</name>
</gene>
<name>A0A0F7PDI6_9EURY</name>
<evidence type="ECO:0000313" key="11">
    <source>
        <dbReference type="Proteomes" id="UP000060390"/>
    </source>
</evidence>
<dbReference type="Proteomes" id="UP000060390">
    <property type="component" value="Chromosome"/>
</dbReference>
<reference evidence="11" key="2">
    <citation type="submission" date="2015-05" db="EMBL/GenBank/DDBJ databases">
        <title>Complete genome sequence of Halanaeroarchaeum sulfurireducens type strain M27-SA2, a sulfate-reducer haloarchaeon from marine anoxic lake Medee.</title>
        <authorList>
            <person name="Messina E."/>
            <person name="Kublanov I.V."/>
            <person name="Toshchakov S."/>
            <person name="Arcadi E."/>
            <person name="La Spada G."/>
            <person name="La Cono V."/>
            <person name="Yakimov M.M."/>
        </authorList>
    </citation>
    <scope>NUCLEOTIDE SEQUENCE [LARGE SCALE GENOMIC DNA]</scope>
    <source>
        <strain evidence="11">M27-SA2</strain>
    </source>
</reference>
<dbReference type="Pfam" id="PF03167">
    <property type="entry name" value="UDG"/>
    <property type="match status" value="1"/>
</dbReference>
<protein>
    <recommendedName>
        <fullName evidence="8">Uracil-DNA glycosylase-like domain-containing protein</fullName>
    </recommendedName>
</protein>
<evidence type="ECO:0000256" key="6">
    <source>
        <dbReference type="ARBA" id="ARBA00023014"/>
    </source>
</evidence>
<dbReference type="Gene3D" id="3.40.470.10">
    <property type="entry name" value="Uracil-DNA glycosylase-like domain"/>
    <property type="match status" value="1"/>
</dbReference>
<dbReference type="InterPro" id="IPR051536">
    <property type="entry name" value="UDG_Type-4/5"/>
</dbReference>
<dbReference type="KEGG" id="hsf:HLASA_1205"/>
<dbReference type="InterPro" id="IPR005122">
    <property type="entry name" value="Uracil-DNA_glycosylase-like"/>
</dbReference>
<evidence type="ECO:0000256" key="5">
    <source>
        <dbReference type="ARBA" id="ARBA00023004"/>
    </source>
</evidence>
<dbReference type="SUPFAM" id="SSF52141">
    <property type="entry name" value="Uracil-DNA glycosylase-like"/>
    <property type="match status" value="1"/>
</dbReference>
<dbReference type="HOGENOM" id="CLU_044815_4_0_2"/>
<reference evidence="9 12" key="1">
    <citation type="journal article" date="2015" name="ISME J.">
        <title>Elemental sulfur and acetate can support life of a novel strictly anaerobic haloarchaeon.</title>
        <authorList>
            <person name="Sorokin D.Y."/>
            <person name="Kublanov I.V."/>
            <person name="Gavrilov S.N."/>
            <person name="Rojo D."/>
            <person name="Roman P."/>
            <person name="Golyshin P.N."/>
            <person name="Slepak V.Z."/>
            <person name="Smedile F."/>
            <person name="Ferrer M."/>
            <person name="Messina E."/>
            <person name="La Cono V."/>
            <person name="Yakimov M.M."/>
        </authorList>
    </citation>
    <scope>NUCLEOTIDE SEQUENCE [LARGE SCALE GENOMIC DNA]</scope>
    <source>
        <strain evidence="9 12">HSR2</strain>
    </source>
</reference>
<keyword evidence="6" id="KW-0411">Iron-sulfur</keyword>
<dbReference type="AlphaFoldDB" id="A0A0F7PDI6"/>
<dbReference type="PANTHER" id="PTHR33693:SF1">
    <property type="entry name" value="TYPE-4 URACIL-DNA GLYCOSYLASE"/>
    <property type="match status" value="1"/>
</dbReference>
<proteinExistence type="predicted"/>
<keyword evidence="3" id="KW-0227">DNA damage</keyword>
<keyword evidence="1" id="KW-0004">4Fe-4S</keyword>
<keyword evidence="4" id="KW-0378">Hydrolase</keyword>
<dbReference type="PANTHER" id="PTHR33693">
    <property type="entry name" value="TYPE-5 URACIL-DNA GLYCOSYLASE"/>
    <property type="match status" value="1"/>
</dbReference>
<dbReference type="InterPro" id="IPR036895">
    <property type="entry name" value="Uracil-DNA_glycosylase-like_sf"/>
</dbReference>
<keyword evidence="12" id="KW-1185">Reference proteome</keyword>
<reference evidence="10 11" key="3">
    <citation type="journal article" date="2016" name="Stand. Genomic Sci.">
        <title>Complete genome sequence of 'Halanaeroarchaeum sulfurireducens' M27-SA2, a sulfur-reducing and acetate-oxidizing haloarchaeon from the deep-sea hypersaline anoxic lake Medee.</title>
        <authorList>
            <person name="Messina E."/>
            <person name="Sorokin D.Y."/>
            <person name="Kublanov I.V."/>
            <person name="Toshchakov S."/>
            <person name="Lopatina A."/>
            <person name="Arcadi E."/>
            <person name="Smedile F."/>
            <person name="La Spada G."/>
            <person name="La Cono V."/>
            <person name="Yakimov M.M."/>
        </authorList>
    </citation>
    <scope>NUCLEOTIDE SEQUENCE [LARGE SCALE GENOMIC DNA]</scope>
    <source>
        <strain evidence="10 11">M27-SA2</strain>
    </source>
</reference>
<evidence type="ECO:0000259" key="8">
    <source>
        <dbReference type="Pfam" id="PF03167"/>
    </source>
</evidence>
<sequence length="195" mass="21235">MSPPCERFVPGYGDANADVHVIGDHPGRHGGIRTGVPFTESVAGERMQACLEGVGLLTEPGDAPTLDNLFFSYLHPCVPDDSPTAESYAEMEPFFDAELRAITAHVLVPVGERPVRHVLETFTTQSVDDLSVSEVHATEISSGAWLVVPVREPAAWESGDRDQLVTALEAVLGRDYTRQSDLGRFLTDSGRYLVR</sequence>
<evidence type="ECO:0000256" key="4">
    <source>
        <dbReference type="ARBA" id="ARBA00022801"/>
    </source>
</evidence>
<evidence type="ECO:0000313" key="9">
    <source>
        <dbReference type="EMBL" id="AKH97704.1"/>
    </source>
</evidence>
<dbReference type="OrthoDB" id="195170at2157"/>
<feature type="domain" description="Uracil-DNA glycosylase-like" evidence="8">
    <location>
        <begin position="10"/>
        <end position="155"/>
    </location>
</feature>
<dbReference type="EMBL" id="CP008874">
    <property type="protein sequence ID" value="AKH97704.1"/>
    <property type="molecule type" value="Genomic_DNA"/>
</dbReference>
<dbReference type="GO" id="GO:0051539">
    <property type="term" value="F:4 iron, 4 sulfur cluster binding"/>
    <property type="evidence" value="ECO:0007669"/>
    <property type="project" value="UniProtKB-KW"/>
</dbReference>
<dbReference type="KEGG" id="hsu:HLASF_1217"/>
<organism evidence="9 12">
    <name type="scientific">Halanaeroarchaeum sulfurireducens</name>
    <dbReference type="NCBI Taxonomy" id="1604004"/>
    <lineage>
        <taxon>Archaea</taxon>
        <taxon>Methanobacteriati</taxon>
        <taxon>Methanobacteriota</taxon>
        <taxon>Stenosarchaea group</taxon>
        <taxon>Halobacteria</taxon>
        <taxon>Halobacteriales</taxon>
        <taxon>Halobacteriaceae</taxon>
        <taxon>Halanaeroarchaeum</taxon>
    </lineage>
</organism>
<evidence type="ECO:0000256" key="1">
    <source>
        <dbReference type="ARBA" id="ARBA00022485"/>
    </source>
</evidence>
<dbReference type="Proteomes" id="UP000069906">
    <property type="component" value="Chromosome"/>
</dbReference>
<keyword evidence="2" id="KW-0479">Metal-binding</keyword>
<evidence type="ECO:0000256" key="3">
    <source>
        <dbReference type="ARBA" id="ARBA00022763"/>
    </source>
</evidence>